<dbReference type="InterPro" id="IPR000835">
    <property type="entry name" value="HTH_MarR-typ"/>
</dbReference>
<dbReference type="SMART" id="SM00347">
    <property type="entry name" value="HTH_MARR"/>
    <property type="match status" value="1"/>
</dbReference>
<dbReference type="Proteomes" id="UP000315636">
    <property type="component" value="Unassembled WGS sequence"/>
</dbReference>
<sequence>MDHRKVLINQLEDTFRAVFRQIRRDLQELFGDEINGSEFGFLKHLIENGPQKPSSLSVKLNVSASHVTNVTDALVRKGWIRRRRSSADKRVIELEITSEGIETCKRVEKNKVDYFRHKFDSLTTEEIETLQQLLQKLHKK</sequence>
<evidence type="ECO:0000256" key="2">
    <source>
        <dbReference type="ARBA" id="ARBA00023125"/>
    </source>
</evidence>
<dbReference type="Pfam" id="PF01047">
    <property type="entry name" value="MarR"/>
    <property type="match status" value="1"/>
</dbReference>
<evidence type="ECO:0000313" key="5">
    <source>
        <dbReference type="EMBL" id="SMO34814.1"/>
    </source>
</evidence>
<dbReference type="AlphaFoldDB" id="A0A521AJ01"/>
<organism evidence="5 6">
    <name type="scientific">Melghirimyces algeriensis</name>
    <dbReference type="NCBI Taxonomy" id="910412"/>
    <lineage>
        <taxon>Bacteria</taxon>
        <taxon>Bacillati</taxon>
        <taxon>Bacillota</taxon>
        <taxon>Bacilli</taxon>
        <taxon>Bacillales</taxon>
        <taxon>Thermoactinomycetaceae</taxon>
        <taxon>Melghirimyces</taxon>
    </lineage>
</organism>
<evidence type="ECO:0000259" key="4">
    <source>
        <dbReference type="PROSITE" id="PS50995"/>
    </source>
</evidence>
<dbReference type="PRINTS" id="PR00598">
    <property type="entry name" value="HTHMARR"/>
</dbReference>
<accession>A0A521AJ01</accession>
<reference evidence="5 6" key="1">
    <citation type="submission" date="2017-05" db="EMBL/GenBank/DDBJ databases">
        <authorList>
            <person name="Varghese N."/>
            <person name="Submissions S."/>
        </authorList>
    </citation>
    <scope>NUCLEOTIDE SEQUENCE [LARGE SCALE GENOMIC DNA]</scope>
    <source>
        <strain evidence="5 6">DSM 45474</strain>
    </source>
</reference>
<evidence type="ECO:0000256" key="1">
    <source>
        <dbReference type="ARBA" id="ARBA00023015"/>
    </source>
</evidence>
<dbReference type="SUPFAM" id="SSF46785">
    <property type="entry name" value="Winged helix' DNA-binding domain"/>
    <property type="match status" value="1"/>
</dbReference>
<keyword evidence="1" id="KW-0805">Transcription regulation</keyword>
<keyword evidence="6" id="KW-1185">Reference proteome</keyword>
<feature type="domain" description="HTH marR-type" evidence="4">
    <location>
        <begin position="4"/>
        <end position="139"/>
    </location>
</feature>
<dbReference type="PANTHER" id="PTHR42756">
    <property type="entry name" value="TRANSCRIPTIONAL REGULATOR, MARR"/>
    <property type="match status" value="1"/>
</dbReference>
<keyword evidence="3" id="KW-0804">Transcription</keyword>
<proteinExistence type="predicted"/>
<dbReference type="PANTHER" id="PTHR42756:SF1">
    <property type="entry name" value="TRANSCRIPTIONAL REPRESSOR OF EMRAB OPERON"/>
    <property type="match status" value="1"/>
</dbReference>
<name>A0A521AJ01_9BACL</name>
<gene>
    <name evidence="5" type="ORF">SAMN06264849_101166</name>
</gene>
<dbReference type="InterPro" id="IPR036388">
    <property type="entry name" value="WH-like_DNA-bd_sf"/>
</dbReference>
<dbReference type="GO" id="GO:0003700">
    <property type="term" value="F:DNA-binding transcription factor activity"/>
    <property type="evidence" value="ECO:0007669"/>
    <property type="project" value="InterPro"/>
</dbReference>
<dbReference type="InterPro" id="IPR036390">
    <property type="entry name" value="WH_DNA-bd_sf"/>
</dbReference>
<dbReference type="EMBL" id="FXTI01000001">
    <property type="protein sequence ID" value="SMO34814.1"/>
    <property type="molecule type" value="Genomic_DNA"/>
</dbReference>
<evidence type="ECO:0000313" key="6">
    <source>
        <dbReference type="Proteomes" id="UP000315636"/>
    </source>
</evidence>
<keyword evidence="2 5" id="KW-0238">DNA-binding</keyword>
<dbReference type="GO" id="GO:0003677">
    <property type="term" value="F:DNA binding"/>
    <property type="evidence" value="ECO:0007669"/>
    <property type="project" value="UniProtKB-KW"/>
</dbReference>
<dbReference type="PROSITE" id="PS50995">
    <property type="entry name" value="HTH_MARR_2"/>
    <property type="match status" value="1"/>
</dbReference>
<evidence type="ECO:0000256" key="3">
    <source>
        <dbReference type="ARBA" id="ARBA00023163"/>
    </source>
</evidence>
<dbReference type="Gene3D" id="1.10.10.10">
    <property type="entry name" value="Winged helix-like DNA-binding domain superfamily/Winged helix DNA-binding domain"/>
    <property type="match status" value="1"/>
</dbReference>
<protein>
    <submittedName>
        <fullName evidence="5">DNA-binding transcriptional regulator, MarR family</fullName>
    </submittedName>
</protein>
<dbReference type="RefSeq" id="WP_185955953.1">
    <property type="nucleotide sequence ID" value="NZ_FXTI01000001.1"/>
</dbReference>